<name>A0A2M7QDS9_9BACT</name>
<feature type="region of interest" description="Disordered" evidence="1">
    <location>
        <begin position="40"/>
        <end position="73"/>
    </location>
</feature>
<feature type="compositionally biased region" description="Polar residues" evidence="1">
    <location>
        <begin position="137"/>
        <end position="146"/>
    </location>
</feature>
<protein>
    <submittedName>
        <fullName evidence="2">Uncharacterized protein</fullName>
    </submittedName>
</protein>
<feature type="region of interest" description="Disordered" evidence="1">
    <location>
        <begin position="99"/>
        <end position="179"/>
    </location>
</feature>
<feature type="compositionally biased region" description="Basic and acidic residues" evidence="1">
    <location>
        <begin position="102"/>
        <end position="136"/>
    </location>
</feature>
<sequence length="179" mass="20713">MNKGSFWDDTFEKALEAGQSMAKSSAKQIKQTFSPLQMIKNALGGGESNPQSPMESKMKEMQGKKEMGNTPLDFSKLQEKYQNQDKAKTDMLRQRLFQMVKGGDEKIMMEKKQKEEEEKRRIAYEEHERKRNKQDQQRMMQQSGNEPQGKERQSVLAPKKKKRAQNPSPIEIKPSTGKQ</sequence>
<dbReference type="Proteomes" id="UP000230108">
    <property type="component" value="Unassembled WGS sequence"/>
</dbReference>
<reference evidence="3" key="1">
    <citation type="submission" date="2017-09" db="EMBL/GenBank/DDBJ databases">
        <title>Depth-based differentiation of microbial function through sediment-hosted aquifers and enrichment of novel symbionts in the deep terrestrial subsurface.</title>
        <authorList>
            <person name="Probst A.J."/>
            <person name="Ladd B."/>
            <person name="Jarett J.K."/>
            <person name="Geller-Mcgrath D.E."/>
            <person name="Sieber C.M.K."/>
            <person name="Emerson J.B."/>
            <person name="Anantharaman K."/>
            <person name="Thomas B.C."/>
            <person name="Malmstrom R."/>
            <person name="Stieglmeier M."/>
            <person name="Klingl A."/>
            <person name="Woyke T."/>
            <person name="Ryan C.M."/>
            <person name="Banfield J.F."/>
        </authorList>
    </citation>
    <scope>NUCLEOTIDE SEQUENCE [LARGE SCALE GENOMIC DNA]</scope>
</reference>
<feature type="compositionally biased region" description="Basic and acidic residues" evidence="1">
    <location>
        <begin position="56"/>
        <end position="67"/>
    </location>
</feature>
<accession>A0A2M7QDS9</accession>
<gene>
    <name evidence="2" type="ORF">COY90_02615</name>
</gene>
<proteinExistence type="predicted"/>
<evidence type="ECO:0000313" key="2">
    <source>
        <dbReference type="EMBL" id="PIY69077.1"/>
    </source>
</evidence>
<comment type="caution">
    <text evidence="2">The sequence shown here is derived from an EMBL/GenBank/DDBJ whole genome shotgun (WGS) entry which is preliminary data.</text>
</comment>
<dbReference type="AlphaFoldDB" id="A0A2M7QDS9"/>
<organism evidence="2 3">
    <name type="scientific">Candidatus Roizmanbacteria bacterium CG_4_10_14_0_8_um_filter_39_9</name>
    <dbReference type="NCBI Taxonomy" id="1974829"/>
    <lineage>
        <taxon>Bacteria</taxon>
        <taxon>Candidatus Roizmaniibacteriota</taxon>
    </lineage>
</organism>
<dbReference type="EMBL" id="PFLF01000054">
    <property type="protein sequence ID" value="PIY69077.1"/>
    <property type="molecule type" value="Genomic_DNA"/>
</dbReference>
<evidence type="ECO:0000313" key="3">
    <source>
        <dbReference type="Proteomes" id="UP000230108"/>
    </source>
</evidence>
<evidence type="ECO:0000256" key="1">
    <source>
        <dbReference type="SAM" id="MobiDB-lite"/>
    </source>
</evidence>